<evidence type="ECO:0000256" key="2">
    <source>
        <dbReference type="ARBA" id="ARBA00022803"/>
    </source>
</evidence>
<keyword evidence="1" id="KW-0677">Repeat</keyword>
<dbReference type="SUPFAM" id="SSF48452">
    <property type="entry name" value="TPR-like"/>
    <property type="match status" value="1"/>
</dbReference>
<gene>
    <name evidence="3" type="ORF">P691DRAFT_803272</name>
</gene>
<dbReference type="InterPro" id="IPR011990">
    <property type="entry name" value="TPR-like_helical_dom_sf"/>
</dbReference>
<proteinExistence type="predicted"/>
<dbReference type="Proteomes" id="UP000807342">
    <property type="component" value="Unassembled WGS sequence"/>
</dbReference>
<evidence type="ECO:0000256" key="1">
    <source>
        <dbReference type="ARBA" id="ARBA00022737"/>
    </source>
</evidence>
<dbReference type="OrthoDB" id="2942533at2759"/>
<organism evidence="3 4">
    <name type="scientific">Macrolepiota fuliginosa MF-IS2</name>
    <dbReference type="NCBI Taxonomy" id="1400762"/>
    <lineage>
        <taxon>Eukaryota</taxon>
        <taxon>Fungi</taxon>
        <taxon>Dikarya</taxon>
        <taxon>Basidiomycota</taxon>
        <taxon>Agaricomycotina</taxon>
        <taxon>Agaricomycetes</taxon>
        <taxon>Agaricomycetidae</taxon>
        <taxon>Agaricales</taxon>
        <taxon>Agaricineae</taxon>
        <taxon>Agaricaceae</taxon>
        <taxon>Macrolepiota</taxon>
    </lineage>
</organism>
<dbReference type="PANTHER" id="PTHR22904">
    <property type="entry name" value="TPR REPEAT CONTAINING PROTEIN"/>
    <property type="match status" value="1"/>
</dbReference>
<evidence type="ECO:0000313" key="4">
    <source>
        <dbReference type="Proteomes" id="UP000807342"/>
    </source>
</evidence>
<keyword evidence="2" id="KW-0802">TPR repeat</keyword>
<sequence length="358" mass="40674">MESKNPQLKKVLQNGAKLVEQQRKETSVDWSTVDFSALAVQENVTWWLRSTTLTDGGTETEPARFMLECMTYGNKIDASRMVDKYKNTPTSEEVLHFIRRCIAKPLPGLEPCLPSILIIQRNLKPHTLIIKAFLDKLPVGFNWAIESEAASTSSISLFSYDIPLSMAKEYKSKGNQLYSQRNRKGAIYEYTNAIDRLMNALRSDPNRDKNKDAERLLAVCCANRAAAYLMPGDDVDVDSDLHEAWKDGEIAIRADPSYAKGYIRVSTAHQRLRNIKKAKETLVRGLRRTDLQNEPGLVDKLIQLQTDGKGFPENEEELLAWQELVLVEDEESVKMMEGVHGLWRKRLSDQLALLRTAM</sequence>
<dbReference type="AlphaFoldDB" id="A0A9P5X927"/>
<evidence type="ECO:0000313" key="3">
    <source>
        <dbReference type="EMBL" id="KAF9446927.1"/>
    </source>
</evidence>
<dbReference type="Gene3D" id="1.25.40.10">
    <property type="entry name" value="Tetratricopeptide repeat domain"/>
    <property type="match status" value="1"/>
</dbReference>
<accession>A0A9P5X927</accession>
<comment type="caution">
    <text evidence="3">The sequence shown here is derived from an EMBL/GenBank/DDBJ whole genome shotgun (WGS) entry which is preliminary data.</text>
</comment>
<reference evidence="3" key="1">
    <citation type="submission" date="2020-11" db="EMBL/GenBank/DDBJ databases">
        <authorList>
            <consortium name="DOE Joint Genome Institute"/>
            <person name="Ahrendt S."/>
            <person name="Riley R."/>
            <person name="Andreopoulos W."/>
            <person name="Labutti K."/>
            <person name="Pangilinan J."/>
            <person name="Ruiz-Duenas F.J."/>
            <person name="Barrasa J.M."/>
            <person name="Sanchez-Garcia M."/>
            <person name="Camarero S."/>
            <person name="Miyauchi S."/>
            <person name="Serrano A."/>
            <person name="Linde D."/>
            <person name="Babiker R."/>
            <person name="Drula E."/>
            <person name="Ayuso-Fernandez I."/>
            <person name="Pacheco R."/>
            <person name="Padilla G."/>
            <person name="Ferreira P."/>
            <person name="Barriuso J."/>
            <person name="Kellner H."/>
            <person name="Castanera R."/>
            <person name="Alfaro M."/>
            <person name="Ramirez L."/>
            <person name="Pisabarro A.G."/>
            <person name="Kuo A."/>
            <person name="Tritt A."/>
            <person name="Lipzen A."/>
            <person name="He G."/>
            <person name="Yan M."/>
            <person name="Ng V."/>
            <person name="Cullen D."/>
            <person name="Martin F."/>
            <person name="Rosso M.-N."/>
            <person name="Henrissat B."/>
            <person name="Hibbett D."/>
            <person name="Martinez A.T."/>
            <person name="Grigoriev I.V."/>
        </authorList>
    </citation>
    <scope>NUCLEOTIDE SEQUENCE</scope>
    <source>
        <strain evidence="3">MF-IS2</strain>
    </source>
</reference>
<dbReference type="GO" id="GO:0051879">
    <property type="term" value="F:Hsp90 protein binding"/>
    <property type="evidence" value="ECO:0007669"/>
    <property type="project" value="TreeGrafter"/>
</dbReference>
<protein>
    <submittedName>
        <fullName evidence="3">Uncharacterized protein</fullName>
    </submittedName>
</protein>
<name>A0A9P5X927_9AGAR</name>
<dbReference type="EMBL" id="MU151223">
    <property type="protein sequence ID" value="KAF9446927.1"/>
    <property type="molecule type" value="Genomic_DNA"/>
</dbReference>
<dbReference type="PANTHER" id="PTHR22904:SF523">
    <property type="entry name" value="STRESS-INDUCED-PHOSPHOPROTEIN 1"/>
    <property type="match status" value="1"/>
</dbReference>
<keyword evidence="4" id="KW-1185">Reference proteome</keyword>